<name>A0ABW2TR77_9PSEU</name>
<feature type="region of interest" description="Disordered" evidence="1">
    <location>
        <begin position="1"/>
        <end position="37"/>
    </location>
</feature>
<accession>A0ABW2TR77</accession>
<dbReference type="EMBL" id="JBHTEY010000004">
    <property type="protein sequence ID" value="MFC7615829.1"/>
    <property type="molecule type" value="Genomic_DNA"/>
</dbReference>
<protein>
    <recommendedName>
        <fullName evidence="2">HTH araC/xylS-type domain-containing protein</fullName>
    </recommendedName>
</protein>
<dbReference type="PROSITE" id="PS01124">
    <property type="entry name" value="HTH_ARAC_FAMILY_2"/>
    <property type="match status" value="1"/>
</dbReference>
<evidence type="ECO:0000313" key="4">
    <source>
        <dbReference type="Proteomes" id="UP001596512"/>
    </source>
</evidence>
<reference evidence="4" key="1">
    <citation type="journal article" date="2019" name="Int. J. Syst. Evol. Microbiol.">
        <title>The Global Catalogue of Microorganisms (GCM) 10K type strain sequencing project: providing services to taxonomists for standard genome sequencing and annotation.</title>
        <authorList>
            <consortium name="The Broad Institute Genomics Platform"/>
            <consortium name="The Broad Institute Genome Sequencing Center for Infectious Disease"/>
            <person name="Wu L."/>
            <person name="Ma J."/>
        </authorList>
    </citation>
    <scope>NUCLEOTIDE SEQUENCE [LARGE SCALE GENOMIC DNA]</scope>
    <source>
        <strain evidence="4">JCM 17695</strain>
    </source>
</reference>
<sequence>MCGYADQSHLNRDFRAMTGGPPGDYLAPEPPFTPSAA</sequence>
<keyword evidence="4" id="KW-1185">Reference proteome</keyword>
<proteinExistence type="predicted"/>
<organism evidence="3 4">
    <name type="scientific">Actinokineospora soli</name>
    <dbReference type="NCBI Taxonomy" id="1048753"/>
    <lineage>
        <taxon>Bacteria</taxon>
        <taxon>Bacillati</taxon>
        <taxon>Actinomycetota</taxon>
        <taxon>Actinomycetes</taxon>
        <taxon>Pseudonocardiales</taxon>
        <taxon>Pseudonocardiaceae</taxon>
        <taxon>Actinokineospora</taxon>
    </lineage>
</organism>
<evidence type="ECO:0000313" key="3">
    <source>
        <dbReference type="EMBL" id="MFC7615829.1"/>
    </source>
</evidence>
<feature type="compositionally biased region" description="Pro residues" evidence="1">
    <location>
        <begin position="28"/>
        <end position="37"/>
    </location>
</feature>
<gene>
    <name evidence="3" type="ORF">ACFQV2_22395</name>
</gene>
<dbReference type="InterPro" id="IPR018060">
    <property type="entry name" value="HTH_AraC"/>
</dbReference>
<feature type="domain" description="HTH araC/xylS-type" evidence="2">
    <location>
        <begin position="1"/>
        <end position="28"/>
    </location>
</feature>
<dbReference type="Gene3D" id="1.10.10.60">
    <property type="entry name" value="Homeodomain-like"/>
    <property type="match status" value="1"/>
</dbReference>
<comment type="caution">
    <text evidence="3">The sequence shown here is derived from an EMBL/GenBank/DDBJ whole genome shotgun (WGS) entry which is preliminary data.</text>
</comment>
<evidence type="ECO:0000256" key="1">
    <source>
        <dbReference type="SAM" id="MobiDB-lite"/>
    </source>
</evidence>
<evidence type="ECO:0000259" key="2">
    <source>
        <dbReference type="PROSITE" id="PS01124"/>
    </source>
</evidence>
<dbReference type="Proteomes" id="UP001596512">
    <property type="component" value="Unassembled WGS sequence"/>
</dbReference>